<feature type="transmembrane region" description="Helical" evidence="1">
    <location>
        <begin position="45"/>
        <end position="64"/>
    </location>
</feature>
<dbReference type="EMBL" id="JARUHG010000003">
    <property type="protein sequence ID" value="MDR0183481.1"/>
    <property type="molecule type" value="Genomic_DNA"/>
</dbReference>
<dbReference type="RefSeq" id="WP_309262636.1">
    <property type="nucleotide sequence ID" value="NZ_JARUHG010000003.1"/>
</dbReference>
<comment type="caution">
    <text evidence="2">The sequence shown here is derived from an EMBL/GenBank/DDBJ whole genome shotgun (WGS) entry which is preliminary data.</text>
</comment>
<feature type="transmembrane region" description="Helical" evidence="1">
    <location>
        <begin position="12"/>
        <end position="33"/>
    </location>
</feature>
<reference evidence="2 3" key="1">
    <citation type="submission" date="2023-04" db="EMBL/GenBank/DDBJ databases">
        <title>Lysobacter sp. strain UC isolated from soil sample.</title>
        <authorList>
            <person name="Choksket S."/>
            <person name="Harshvardhan F."/>
            <person name="Rana R."/>
            <person name="Patil P.B."/>
            <person name="Korpole S."/>
        </authorList>
    </citation>
    <scope>NUCLEOTIDE SEQUENCE [LARGE SCALE GENOMIC DNA]</scope>
    <source>
        <strain evidence="2 3">UC</strain>
    </source>
</reference>
<evidence type="ECO:0000313" key="2">
    <source>
        <dbReference type="EMBL" id="MDR0183481.1"/>
    </source>
</evidence>
<keyword evidence="1" id="KW-1133">Transmembrane helix</keyword>
<gene>
    <name evidence="2" type="ORF">P8609_10955</name>
</gene>
<organism evidence="2 3">
    <name type="scientific">Lysobacter arvi</name>
    <dbReference type="NCBI Taxonomy" id="3038776"/>
    <lineage>
        <taxon>Bacteria</taxon>
        <taxon>Pseudomonadati</taxon>
        <taxon>Pseudomonadota</taxon>
        <taxon>Gammaproteobacteria</taxon>
        <taxon>Lysobacterales</taxon>
        <taxon>Lysobacteraceae</taxon>
        <taxon>Lysobacter</taxon>
    </lineage>
</organism>
<accession>A0ABU1CE57</accession>
<dbReference type="Proteomes" id="UP001233535">
    <property type="component" value="Unassembled WGS sequence"/>
</dbReference>
<feature type="transmembrane region" description="Helical" evidence="1">
    <location>
        <begin position="108"/>
        <end position="126"/>
    </location>
</feature>
<feature type="transmembrane region" description="Helical" evidence="1">
    <location>
        <begin position="76"/>
        <end position="96"/>
    </location>
</feature>
<keyword evidence="1" id="KW-0812">Transmembrane</keyword>
<keyword evidence="1" id="KW-0472">Membrane</keyword>
<name>A0ABU1CE57_9GAMM</name>
<evidence type="ECO:0000256" key="1">
    <source>
        <dbReference type="SAM" id="Phobius"/>
    </source>
</evidence>
<evidence type="ECO:0000313" key="3">
    <source>
        <dbReference type="Proteomes" id="UP001233535"/>
    </source>
</evidence>
<protein>
    <submittedName>
        <fullName evidence="2">Uncharacterized protein</fullName>
    </submittedName>
</protein>
<proteinExistence type="predicted"/>
<sequence>MVMGGFGIEMVGIALQIILSFVGLLLLSGLAIARKGVEAWSKTLFFLYSLCCFAQVSLMLRAVIQSFHRSLGADLPFLLWSVYGSICFVLGVALLVREINGKHVAQKLYTIAFLAFAIIPWGRAVLGRAVEALRGVASDRDASSTLICEAGARDSK</sequence>
<keyword evidence="3" id="KW-1185">Reference proteome</keyword>